<evidence type="ECO:0000313" key="3">
    <source>
        <dbReference type="Proteomes" id="UP001160625"/>
    </source>
</evidence>
<evidence type="ECO:0000313" key="2">
    <source>
        <dbReference type="EMBL" id="MDH7638416.1"/>
    </source>
</evidence>
<keyword evidence="1" id="KW-1133">Transmembrane helix</keyword>
<dbReference type="EMBL" id="JARYGZ010000001">
    <property type="protein sequence ID" value="MDH7638416.1"/>
    <property type="molecule type" value="Genomic_DNA"/>
</dbReference>
<gene>
    <name evidence="2" type="ORF">QGN17_06705</name>
</gene>
<protein>
    <submittedName>
        <fullName evidence="2">Flp family type IVb pilin</fullName>
    </submittedName>
</protein>
<feature type="transmembrane region" description="Helical" evidence="1">
    <location>
        <begin position="21"/>
        <end position="42"/>
    </location>
</feature>
<evidence type="ECO:0000256" key="1">
    <source>
        <dbReference type="SAM" id="Phobius"/>
    </source>
</evidence>
<accession>A0ABT6MZD6</accession>
<proteinExistence type="predicted"/>
<comment type="caution">
    <text evidence="2">The sequence shown here is derived from an EMBL/GenBank/DDBJ whole genome shotgun (WGS) entry which is preliminary data.</text>
</comment>
<dbReference type="RefSeq" id="WP_281043723.1">
    <property type="nucleotide sequence ID" value="NZ_JARYGZ010000001.1"/>
</dbReference>
<keyword evidence="1" id="KW-0472">Membrane</keyword>
<organism evidence="2 3">
    <name type="scientific">Sphingomonas oryzagri</name>
    <dbReference type="NCBI Taxonomy" id="3042314"/>
    <lineage>
        <taxon>Bacteria</taxon>
        <taxon>Pseudomonadati</taxon>
        <taxon>Pseudomonadota</taxon>
        <taxon>Alphaproteobacteria</taxon>
        <taxon>Sphingomonadales</taxon>
        <taxon>Sphingomonadaceae</taxon>
        <taxon>Sphingomonas</taxon>
    </lineage>
</organism>
<reference evidence="2" key="1">
    <citation type="submission" date="2023-04" db="EMBL/GenBank/DDBJ databases">
        <title>Sphingomonas sp. MAHUQ-71 isolated from rice field.</title>
        <authorList>
            <person name="Huq M.A."/>
        </authorList>
    </citation>
    <scope>NUCLEOTIDE SEQUENCE</scope>
    <source>
        <strain evidence="2">MAHUQ-71</strain>
    </source>
</reference>
<sequence length="58" mass="6498">MRWFRELSRDEKGGTLIEYGLILALIFVVMMVAVHALSIQVVGTINHVKNEVVNASDL</sequence>
<dbReference type="Proteomes" id="UP001160625">
    <property type="component" value="Unassembled WGS sequence"/>
</dbReference>
<name>A0ABT6MZD6_9SPHN</name>
<keyword evidence="1" id="KW-0812">Transmembrane</keyword>
<keyword evidence="3" id="KW-1185">Reference proteome</keyword>